<evidence type="ECO:0000313" key="13">
    <source>
        <dbReference type="EMBL" id="KMZ67259.1"/>
    </source>
</evidence>
<dbReference type="GO" id="GO:0005886">
    <property type="term" value="C:plasma membrane"/>
    <property type="evidence" value="ECO:0000318"/>
    <property type="project" value="GO_Central"/>
</dbReference>
<sequence>MEGGRGDGGDGAEERKGMVSLVIDDEIITNSKDFEEAALSPGAQIFNQPNMNLHIVAVIGCGKKIDVDIIKFGIEATLIHHPRFSSLQIIGVEGRGSKKSNTKWVRTRVEVDKHIVVPDLSNLKIASPDRFLEDYISDLSTTSLDRTRPLWEFHVLNLRTSEAESVAIFRCHHSLGDGVSLMSLLMACSRKNSDPNSLPTIPEKKIPTDHNNNENHHRCVKDLLGIFVRFMLFTTMIWNTVVDLFWFTATSSSWLKDTMTPISGKEGVQFKKKRFVHTTLLMEDVKCVKRAANGTVNDVLLGITSAGLTRYLSRRYSDDGSGDLPKNIRLRSTVLVNLRKAQGLQVLADMMKKKNNKTGKFGNLIGYILIPFPIVQRDNPLDYVRAATKISNRKKESWEAIFTYTCSRILLNLLGIKTAASLTCNMVSNTTLSFSNIVGPLEEVSFYDHPLVYIAPSVFGHAHALTIHFQSYMGKMKMVLAVDETVIPDPHQLCMDLSDSLDSMKKAVVGVQLEN</sequence>
<evidence type="ECO:0000256" key="5">
    <source>
        <dbReference type="ARBA" id="ARBA00022679"/>
    </source>
</evidence>
<evidence type="ECO:0000259" key="11">
    <source>
        <dbReference type="Pfam" id="PF03007"/>
    </source>
</evidence>
<dbReference type="InterPro" id="IPR009721">
    <property type="entry name" value="O-acyltransferase_WSD1_C"/>
</dbReference>
<feature type="domain" description="O-acyltransferase WSD1 C-terminal" evidence="12">
    <location>
        <begin position="362"/>
        <end position="505"/>
    </location>
</feature>
<comment type="pathway">
    <text evidence="3">Glycerolipid metabolism; triacylglycerol biosynthesis.</text>
</comment>
<name>A0A0K9PE75_ZOSMR</name>
<accession>A0A0K9PE75</accession>
<dbReference type="Pfam" id="PF06974">
    <property type="entry name" value="WS_DGAT_C"/>
    <property type="match status" value="1"/>
</dbReference>
<gene>
    <name evidence="13" type="ORF">ZOSMA_26G00060</name>
</gene>
<dbReference type="Gene3D" id="3.30.559.10">
    <property type="entry name" value="Chloramphenicol acetyltransferase-like domain"/>
    <property type="match status" value="1"/>
</dbReference>
<dbReference type="UniPathway" id="UPA00282"/>
<keyword evidence="14" id="KW-1185">Reference proteome</keyword>
<dbReference type="PANTHER" id="PTHR31650:SF1">
    <property type="entry name" value="WAX ESTER SYNTHASE_DIACYLGLYCEROL ACYLTRANSFERASE 4-RELATED"/>
    <property type="match status" value="1"/>
</dbReference>
<dbReference type="InterPro" id="IPR045034">
    <property type="entry name" value="O-acyltransferase_WSD1-like"/>
</dbReference>
<comment type="caution">
    <text evidence="13">The sequence shown here is derived from an EMBL/GenBank/DDBJ whole genome shotgun (WGS) entry which is preliminary data.</text>
</comment>
<evidence type="ECO:0000313" key="14">
    <source>
        <dbReference type="Proteomes" id="UP000036987"/>
    </source>
</evidence>
<comment type="catalytic activity">
    <reaction evidence="9">
        <text>a long chain fatty alcohol + a fatty acyl-CoA = a long-chain alcohol wax ester + CoA</text>
        <dbReference type="Rhea" id="RHEA:38443"/>
        <dbReference type="ChEBI" id="CHEBI:17135"/>
        <dbReference type="ChEBI" id="CHEBI:57287"/>
        <dbReference type="ChEBI" id="CHEBI:77636"/>
        <dbReference type="ChEBI" id="CHEBI:235323"/>
        <dbReference type="EC" id="2.3.1.75"/>
    </reaction>
</comment>
<dbReference type="GO" id="GO:0005789">
    <property type="term" value="C:endoplasmic reticulum membrane"/>
    <property type="evidence" value="ECO:0007669"/>
    <property type="project" value="UniProtKB-SubCell"/>
</dbReference>
<comment type="similarity">
    <text evidence="8">In the N-terminal section; belongs to the long-chain O-acyltransferase family.</text>
</comment>
<evidence type="ECO:0000256" key="3">
    <source>
        <dbReference type="ARBA" id="ARBA00004771"/>
    </source>
</evidence>
<evidence type="ECO:0000259" key="12">
    <source>
        <dbReference type="Pfam" id="PF06974"/>
    </source>
</evidence>
<dbReference type="Proteomes" id="UP000036987">
    <property type="component" value="Unassembled WGS sequence"/>
</dbReference>
<proteinExistence type="inferred from homology"/>
<evidence type="ECO:0000256" key="2">
    <source>
        <dbReference type="ARBA" id="ARBA00004586"/>
    </source>
</evidence>
<dbReference type="AlphaFoldDB" id="A0A0K9PE75"/>
<evidence type="ECO:0000256" key="8">
    <source>
        <dbReference type="ARBA" id="ARBA00024360"/>
    </source>
</evidence>
<evidence type="ECO:0000256" key="6">
    <source>
        <dbReference type="ARBA" id="ARBA00022824"/>
    </source>
</evidence>
<dbReference type="Pfam" id="PF03007">
    <property type="entry name" value="WS_DGAT_cat"/>
    <property type="match status" value="1"/>
</dbReference>
<dbReference type="STRING" id="29655.A0A0K9PE75"/>
<evidence type="ECO:0000256" key="7">
    <source>
        <dbReference type="ARBA" id="ARBA00023315"/>
    </source>
</evidence>
<evidence type="ECO:0000256" key="4">
    <source>
        <dbReference type="ARBA" id="ARBA00005189"/>
    </source>
</evidence>
<reference evidence="14" key="1">
    <citation type="journal article" date="2016" name="Nature">
        <title>The genome of the seagrass Zostera marina reveals angiosperm adaptation to the sea.</title>
        <authorList>
            <person name="Olsen J.L."/>
            <person name="Rouze P."/>
            <person name="Verhelst B."/>
            <person name="Lin Y.-C."/>
            <person name="Bayer T."/>
            <person name="Collen J."/>
            <person name="Dattolo E."/>
            <person name="De Paoli E."/>
            <person name="Dittami S."/>
            <person name="Maumus F."/>
            <person name="Michel G."/>
            <person name="Kersting A."/>
            <person name="Lauritano C."/>
            <person name="Lohaus R."/>
            <person name="Toepel M."/>
            <person name="Tonon T."/>
            <person name="Vanneste K."/>
            <person name="Amirebrahimi M."/>
            <person name="Brakel J."/>
            <person name="Bostroem C."/>
            <person name="Chovatia M."/>
            <person name="Grimwood J."/>
            <person name="Jenkins J.W."/>
            <person name="Jueterbock A."/>
            <person name="Mraz A."/>
            <person name="Stam W.T."/>
            <person name="Tice H."/>
            <person name="Bornberg-Bauer E."/>
            <person name="Green P.J."/>
            <person name="Pearson G.A."/>
            <person name="Procaccini G."/>
            <person name="Duarte C.M."/>
            <person name="Schmutz J."/>
            <person name="Reusch T.B.H."/>
            <person name="Van de Peer Y."/>
        </authorList>
    </citation>
    <scope>NUCLEOTIDE SEQUENCE [LARGE SCALE GENOMIC DNA]</scope>
    <source>
        <strain evidence="14">cv. Finnish</strain>
    </source>
</reference>
<dbReference type="GO" id="GO:0047196">
    <property type="term" value="F:long-chain-alcohol O-fatty-acyltransferase activity"/>
    <property type="evidence" value="ECO:0007669"/>
    <property type="project" value="UniProtKB-EC"/>
</dbReference>
<keyword evidence="6" id="KW-0256">Endoplasmic reticulum</keyword>
<keyword evidence="7 13" id="KW-0012">Acyltransferase</keyword>
<evidence type="ECO:0000256" key="1">
    <source>
        <dbReference type="ARBA" id="ARBA00004162"/>
    </source>
</evidence>
<dbReference type="EMBL" id="LFYR01000915">
    <property type="protein sequence ID" value="KMZ67259.1"/>
    <property type="molecule type" value="Genomic_DNA"/>
</dbReference>
<feature type="domain" description="O-acyltransferase WSD1-like N-terminal" evidence="11">
    <location>
        <begin position="101"/>
        <end position="299"/>
    </location>
</feature>
<dbReference type="SUPFAM" id="SSF52777">
    <property type="entry name" value="CoA-dependent acyltransferases"/>
    <property type="match status" value="1"/>
</dbReference>
<evidence type="ECO:0000256" key="9">
    <source>
        <dbReference type="ARBA" id="ARBA00047604"/>
    </source>
</evidence>
<protein>
    <submittedName>
        <fullName evidence="13">O-acyltransferase WSD1</fullName>
    </submittedName>
</protein>
<keyword evidence="5 13" id="KW-0808">Transferase</keyword>
<dbReference type="PANTHER" id="PTHR31650">
    <property type="entry name" value="O-ACYLTRANSFERASE (WSD1-LIKE) FAMILY PROTEIN"/>
    <property type="match status" value="1"/>
</dbReference>
<comment type="pathway">
    <text evidence="4">Lipid metabolism.</text>
</comment>
<comment type="subcellular location">
    <subcellularLocation>
        <location evidence="1">Cell membrane</location>
        <topology evidence="1">Single-pass membrane protein</topology>
    </subcellularLocation>
    <subcellularLocation>
        <location evidence="2">Endoplasmic reticulum membrane</location>
    </subcellularLocation>
</comment>
<dbReference type="InterPro" id="IPR004255">
    <property type="entry name" value="O-acyltransferase_WSD1_N"/>
</dbReference>
<dbReference type="OrthoDB" id="619536at2759"/>
<dbReference type="GO" id="GO:0008374">
    <property type="term" value="F:O-acyltransferase activity"/>
    <property type="evidence" value="ECO:0000318"/>
    <property type="project" value="GO_Central"/>
</dbReference>
<dbReference type="InterPro" id="IPR023213">
    <property type="entry name" value="CAT-like_dom_sf"/>
</dbReference>
<organism evidence="13 14">
    <name type="scientific">Zostera marina</name>
    <name type="common">Eelgrass</name>
    <dbReference type="NCBI Taxonomy" id="29655"/>
    <lineage>
        <taxon>Eukaryota</taxon>
        <taxon>Viridiplantae</taxon>
        <taxon>Streptophyta</taxon>
        <taxon>Embryophyta</taxon>
        <taxon>Tracheophyta</taxon>
        <taxon>Spermatophyta</taxon>
        <taxon>Magnoliopsida</taxon>
        <taxon>Liliopsida</taxon>
        <taxon>Zosteraceae</taxon>
        <taxon>Zostera</taxon>
    </lineage>
</organism>
<dbReference type="OMA" id="NEMPKRI"/>
<dbReference type="GO" id="GO:0019432">
    <property type="term" value="P:triglyceride biosynthetic process"/>
    <property type="evidence" value="ECO:0000318"/>
    <property type="project" value="GO_Central"/>
</dbReference>
<dbReference type="GO" id="GO:0004144">
    <property type="term" value="F:diacylglycerol O-acyltransferase activity"/>
    <property type="evidence" value="ECO:0007669"/>
    <property type="project" value="UniProtKB-EC"/>
</dbReference>
<evidence type="ECO:0000256" key="10">
    <source>
        <dbReference type="ARBA" id="ARBA00048109"/>
    </source>
</evidence>
<comment type="catalytic activity">
    <reaction evidence="10">
        <text>an acyl-CoA + a 1,2-diacyl-sn-glycerol = a triacyl-sn-glycerol + CoA</text>
        <dbReference type="Rhea" id="RHEA:10868"/>
        <dbReference type="ChEBI" id="CHEBI:17815"/>
        <dbReference type="ChEBI" id="CHEBI:57287"/>
        <dbReference type="ChEBI" id="CHEBI:58342"/>
        <dbReference type="ChEBI" id="CHEBI:64615"/>
        <dbReference type="EC" id="2.3.1.20"/>
    </reaction>
</comment>